<organism evidence="8 9">
    <name type="scientific">Chitinophaga rupis</name>
    <dbReference type="NCBI Taxonomy" id="573321"/>
    <lineage>
        <taxon>Bacteria</taxon>
        <taxon>Pseudomonadati</taxon>
        <taxon>Bacteroidota</taxon>
        <taxon>Chitinophagia</taxon>
        <taxon>Chitinophagales</taxon>
        <taxon>Chitinophagaceae</taxon>
        <taxon>Chitinophaga</taxon>
    </lineage>
</organism>
<dbReference type="CDD" id="cd17324">
    <property type="entry name" value="MFS_NepI_like"/>
    <property type="match status" value="1"/>
</dbReference>
<feature type="transmembrane region" description="Helical" evidence="6">
    <location>
        <begin position="57"/>
        <end position="80"/>
    </location>
</feature>
<dbReference type="Proteomes" id="UP000198984">
    <property type="component" value="Unassembled WGS sequence"/>
</dbReference>
<dbReference type="AlphaFoldDB" id="A0A1H7XA27"/>
<accession>A0A1H7XA27</accession>
<feature type="transmembrane region" description="Helical" evidence="6">
    <location>
        <begin position="150"/>
        <end position="172"/>
    </location>
</feature>
<protein>
    <submittedName>
        <fullName evidence="8">Multidrug resistance protein</fullName>
    </submittedName>
</protein>
<comment type="subcellular location">
    <subcellularLocation>
        <location evidence="1">Cell membrane</location>
        <topology evidence="1">Multi-pass membrane protein</topology>
    </subcellularLocation>
</comment>
<evidence type="ECO:0000313" key="8">
    <source>
        <dbReference type="EMBL" id="SEM30732.1"/>
    </source>
</evidence>
<proteinExistence type="predicted"/>
<feature type="transmembrane region" description="Helical" evidence="6">
    <location>
        <begin position="290"/>
        <end position="310"/>
    </location>
</feature>
<keyword evidence="5 6" id="KW-0472">Membrane</keyword>
<evidence type="ECO:0000256" key="1">
    <source>
        <dbReference type="ARBA" id="ARBA00004651"/>
    </source>
</evidence>
<feature type="domain" description="Major facilitator superfamily (MFS) profile" evidence="7">
    <location>
        <begin position="26"/>
        <end position="407"/>
    </location>
</feature>
<dbReference type="Pfam" id="PF07690">
    <property type="entry name" value="MFS_1"/>
    <property type="match status" value="1"/>
</dbReference>
<feature type="transmembrane region" description="Helical" evidence="6">
    <location>
        <begin position="178"/>
        <end position="200"/>
    </location>
</feature>
<evidence type="ECO:0000313" key="9">
    <source>
        <dbReference type="Proteomes" id="UP000198984"/>
    </source>
</evidence>
<dbReference type="SUPFAM" id="SSF103473">
    <property type="entry name" value="MFS general substrate transporter"/>
    <property type="match status" value="1"/>
</dbReference>
<dbReference type="EMBL" id="FOBB01000004">
    <property type="protein sequence ID" value="SEM30732.1"/>
    <property type="molecule type" value="Genomic_DNA"/>
</dbReference>
<evidence type="ECO:0000259" key="7">
    <source>
        <dbReference type="PROSITE" id="PS50850"/>
    </source>
</evidence>
<feature type="transmembrane region" description="Helical" evidence="6">
    <location>
        <begin position="92"/>
        <end position="111"/>
    </location>
</feature>
<dbReference type="InterPro" id="IPR011701">
    <property type="entry name" value="MFS"/>
</dbReference>
<dbReference type="InterPro" id="IPR050189">
    <property type="entry name" value="MFS_Efflux_Transporters"/>
</dbReference>
<dbReference type="STRING" id="573321.SAMN04488505_10410"/>
<dbReference type="GO" id="GO:0022857">
    <property type="term" value="F:transmembrane transporter activity"/>
    <property type="evidence" value="ECO:0007669"/>
    <property type="project" value="InterPro"/>
</dbReference>
<reference evidence="8 9" key="1">
    <citation type="submission" date="2016-10" db="EMBL/GenBank/DDBJ databases">
        <authorList>
            <person name="de Groot N.N."/>
        </authorList>
    </citation>
    <scope>NUCLEOTIDE SEQUENCE [LARGE SCALE GENOMIC DNA]</scope>
    <source>
        <strain evidence="8 9">DSM 21039</strain>
    </source>
</reference>
<evidence type="ECO:0000256" key="3">
    <source>
        <dbReference type="ARBA" id="ARBA00022692"/>
    </source>
</evidence>
<dbReference type="Gene3D" id="1.20.1250.20">
    <property type="entry name" value="MFS general substrate transporter like domains"/>
    <property type="match status" value="1"/>
</dbReference>
<feature type="transmembrane region" description="Helical" evidence="6">
    <location>
        <begin position="221"/>
        <end position="246"/>
    </location>
</feature>
<dbReference type="PANTHER" id="PTHR43124:SF8">
    <property type="entry name" value="INNER MEMBRANE TRANSPORT PROTEIN YDHP"/>
    <property type="match status" value="1"/>
</dbReference>
<keyword evidence="2" id="KW-1003">Cell membrane</keyword>
<name>A0A1H7XA27_9BACT</name>
<evidence type="ECO:0000256" key="5">
    <source>
        <dbReference type="ARBA" id="ARBA00023136"/>
    </source>
</evidence>
<evidence type="ECO:0000256" key="2">
    <source>
        <dbReference type="ARBA" id="ARBA00022475"/>
    </source>
</evidence>
<sequence length="409" mass="42222">MEYTNLEAAVITPAAVTRTSKGLPAALWALTISAFAIGTTEFVAVGILPTIAQSLHVSVATSGLLVSIYAMGVALGGPLLTALTGSLPRKPLLVGLMGLFIAGHIASAMAPDFITLLIARFISGFAHAVFFGVGATIAATLVAPDKKATAIAIMFAGLTIAIIMGVPLGTFIGQHFGWRATFLGVVLLGAVAFAATWILLPNHLKSSPPLKLKQQLQVLKSGPILLVLAITAFGYGGTFVTFTYLATLLEKISGFSAASVSLLLLVYGLAIAFGNVIGGKLSNTNPAKTLISMFFLQALVLLLFSFTVYFKVAAVVTLFAMGILSFATVPGLQLYIVQLAEKYLPGTEDIASSLNISAFNLGVAIGSYAGGKAVGSAALGLPATPWLGALIVLLGAVLTVYSYRANKGK</sequence>
<dbReference type="InterPro" id="IPR036259">
    <property type="entry name" value="MFS_trans_sf"/>
</dbReference>
<evidence type="ECO:0000256" key="4">
    <source>
        <dbReference type="ARBA" id="ARBA00022989"/>
    </source>
</evidence>
<dbReference type="InterPro" id="IPR020846">
    <property type="entry name" value="MFS_dom"/>
</dbReference>
<dbReference type="PANTHER" id="PTHR43124">
    <property type="entry name" value="PURINE EFFLUX PUMP PBUE"/>
    <property type="match status" value="1"/>
</dbReference>
<feature type="transmembrane region" description="Helical" evidence="6">
    <location>
        <begin position="117"/>
        <end position="143"/>
    </location>
</feature>
<keyword evidence="4 6" id="KW-1133">Transmembrane helix</keyword>
<dbReference type="GO" id="GO:0005886">
    <property type="term" value="C:plasma membrane"/>
    <property type="evidence" value="ECO:0007669"/>
    <property type="project" value="UniProtKB-SubCell"/>
</dbReference>
<evidence type="ECO:0000256" key="6">
    <source>
        <dbReference type="SAM" id="Phobius"/>
    </source>
</evidence>
<feature type="transmembrane region" description="Helical" evidence="6">
    <location>
        <begin position="383"/>
        <end position="403"/>
    </location>
</feature>
<feature type="transmembrane region" description="Helical" evidence="6">
    <location>
        <begin position="349"/>
        <end position="371"/>
    </location>
</feature>
<gene>
    <name evidence="8" type="ORF">SAMN04488505_10410</name>
</gene>
<feature type="transmembrane region" description="Helical" evidence="6">
    <location>
        <begin position="252"/>
        <end position="278"/>
    </location>
</feature>
<keyword evidence="3 6" id="KW-0812">Transmembrane</keyword>
<feature type="transmembrane region" description="Helical" evidence="6">
    <location>
        <begin position="316"/>
        <end position="337"/>
    </location>
</feature>
<dbReference type="PROSITE" id="PS50850">
    <property type="entry name" value="MFS"/>
    <property type="match status" value="1"/>
</dbReference>
<feature type="transmembrane region" description="Helical" evidence="6">
    <location>
        <begin position="27"/>
        <end position="51"/>
    </location>
</feature>
<dbReference type="RefSeq" id="WP_089914300.1">
    <property type="nucleotide sequence ID" value="NZ_FOBB01000004.1"/>
</dbReference>
<keyword evidence="9" id="KW-1185">Reference proteome</keyword>